<dbReference type="PANTHER" id="PTHR31209:SF0">
    <property type="entry name" value="METALLOENZYME DOMAIN-CONTAINING PROTEIN"/>
    <property type="match status" value="1"/>
</dbReference>
<name>A0A382RB83_9ZZZZ</name>
<evidence type="ECO:0000313" key="1">
    <source>
        <dbReference type="EMBL" id="SVC94268.1"/>
    </source>
</evidence>
<dbReference type="EMBL" id="UINC01120043">
    <property type="protein sequence ID" value="SVC94268.1"/>
    <property type="molecule type" value="Genomic_DNA"/>
</dbReference>
<protein>
    <submittedName>
        <fullName evidence="1">Uncharacterized protein</fullName>
    </submittedName>
</protein>
<proteinExistence type="predicted"/>
<accession>A0A382RB83</accession>
<dbReference type="GO" id="GO:0004619">
    <property type="term" value="F:phosphoglycerate mutase activity"/>
    <property type="evidence" value="ECO:0007669"/>
    <property type="project" value="InterPro"/>
</dbReference>
<dbReference type="PANTHER" id="PTHR31209">
    <property type="entry name" value="COFACTOR-INDEPENDENT PHOSPHOGLYCERATE MUTASE"/>
    <property type="match status" value="1"/>
</dbReference>
<reference evidence="1" key="1">
    <citation type="submission" date="2018-05" db="EMBL/GenBank/DDBJ databases">
        <authorList>
            <person name="Lanie J.A."/>
            <person name="Ng W.-L."/>
            <person name="Kazmierczak K.M."/>
            <person name="Andrzejewski T.M."/>
            <person name="Davidsen T.M."/>
            <person name="Wayne K.J."/>
            <person name="Tettelin H."/>
            <person name="Glass J.I."/>
            <person name="Rusch D."/>
            <person name="Podicherti R."/>
            <person name="Tsui H.-C.T."/>
            <person name="Winkler M.E."/>
        </authorList>
    </citation>
    <scope>NUCLEOTIDE SEQUENCE</scope>
</reference>
<dbReference type="InterPro" id="IPR042253">
    <property type="entry name" value="Pglycerate_mutase_ApgM_sf"/>
</dbReference>
<gene>
    <name evidence="1" type="ORF">METZ01_LOCUS347122</name>
</gene>
<dbReference type="Gene3D" id="3.30.70.2130">
    <property type="entry name" value="Metalloenzyme domain"/>
    <property type="match status" value="1"/>
</dbReference>
<dbReference type="AlphaFoldDB" id="A0A382RB83"/>
<organism evidence="1">
    <name type="scientific">marine metagenome</name>
    <dbReference type="NCBI Taxonomy" id="408172"/>
    <lineage>
        <taxon>unclassified sequences</taxon>
        <taxon>metagenomes</taxon>
        <taxon>ecological metagenomes</taxon>
    </lineage>
</organism>
<dbReference type="InterPro" id="IPR004456">
    <property type="entry name" value="Pglycerate_mutase_ApgM"/>
</dbReference>
<feature type="non-terminal residue" evidence="1">
    <location>
        <position position="199"/>
    </location>
</feature>
<dbReference type="Pfam" id="PF10143">
    <property type="entry name" value="PhosphMutase"/>
    <property type="match status" value="1"/>
</dbReference>
<sequence>MGDRPTVGLDNKTPLQAANLPVMDQLAMEGQCGIADPVRPGTAATTVLGTLAILGYDPLKFSIARGVIEAIGCGMKIMPGDVAFRGNWATLDDKGMIVDRRAGRIRAGAKELSSSLCGLKIDDVSLYVCSGTEHRVALVLRGSGLGDCLSGSDPGDRFLSGIKPEHPEVLKNDDENSLRTAKYLHLFELEARKILALHP</sequence>